<gene>
    <name evidence="7" type="ORF">LX81_00761</name>
</gene>
<comment type="caution">
    <text evidence="7">The sequence shown here is derived from an EMBL/GenBank/DDBJ whole genome shotgun (WGS) entry which is preliminary data.</text>
</comment>
<feature type="transmembrane region" description="Helical" evidence="6">
    <location>
        <begin position="225"/>
        <end position="247"/>
    </location>
</feature>
<dbReference type="GO" id="GO:0055085">
    <property type="term" value="P:transmembrane transport"/>
    <property type="evidence" value="ECO:0007669"/>
    <property type="project" value="TreeGrafter"/>
</dbReference>
<feature type="transmembrane region" description="Helical" evidence="6">
    <location>
        <begin position="253"/>
        <end position="283"/>
    </location>
</feature>
<dbReference type="InterPro" id="IPR002549">
    <property type="entry name" value="AI-2E-like"/>
</dbReference>
<organism evidence="7 8">
    <name type="scientific">Palleronia aestuarii</name>
    <dbReference type="NCBI Taxonomy" id="568105"/>
    <lineage>
        <taxon>Bacteria</taxon>
        <taxon>Pseudomonadati</taxon>
        <taxon>Pseudomonadota</taxon>
        <taxon>Alphaproteobacteria</taxon>
        <taxon>Rhodobacterales</taxon>
        <taxon>Roseobacteraceae</taxon>
        <taxon>Palleronia</taxon>
    </lineage>
</organism>
<keyword evidence="8" id="KW-1185">Reference proteome</keyword>
<evidence type="ECO:0000313" key="7">
    <source>
        <dbReference type="EMBL" id="PZX19063.1"/>
    </source>
</evidence>
<feature type="transmembrane region" description="Helical" evidence="6">
    <location>
        <begin position="173"/>
        <end position="199"/>
    </location>
</feature>
<proteinExistence type="inferred from homology"/>
<feature type="transmembrane region" description="Helical" evidence="6">
    <location>
        <begin position="86"/>
        <end position="104"/>
    </location>
</feature>
<reference evidence="7 8" key="1">
    <citation type="submission" date="2018-06" db="EMBL/GenBank/DDBJ databases">
        <title>Genomic Encyclopedia of Archaeal and Bacterial Type Strains, Phase II (KMG-II): from individual species to whole genera.</title>
        <authorList>
            <person name="Goeker M."/>
        </authorList>
    </citation>
    <scope>NUCLEOTIDE SEQUENCE [LARGE SCALE GENOMIC DNA]</scope>
    <source>
        <strain evidence="7 8">DSM 22009</strain>
    </source>
</reference>
<evidence type="ECO:0000256" key="1">
    <source>
        <dbReference type="ARBA" id="ARBA00004141"/>
    </source>
</evidence>
<dbReference type="EMBL" id="QKZL01000002">
    <property type="protein sequence ID" value="PZX19063.1"/>
    <property type="molecule type" value="Genomic_DNA"/>
</dbReference>
<feature type="transmembrane region" description="Helical" evidence="6">
    <location>
        <begin position="57"/>
        <end position="74"/>
    </location>
</feature>
<dbReference type="RefSeq" id="WP_234822475.1">
    <property type="nucleotide sequence ID" value="NZ_QKZL01000002.1"/>
</dbReference>
<evidence type="ECO:0000256" key="4">
    <source>
        <dbReference type="ARBA" id="ARBA00022989"/>
    </source>
</evidence>
<accession>A0A2W7NHY8</accession>
<dbReference type="GO" id="GO:0016020">
    <property type="term" value="C:membrane"/>
    <property type="evidence" value="ECO:0007669"/>
    <property type="project" value="UniProtKB-SubCell"/>
</dbReference>
<dbReference type="PANTHER" id="PTHR21716:SF16">
    <property type="entry name" value="BLL1467 PROTEIN"/>
    <property type="match status" value="1"/>
</dbReference>
<evidence type="ECO:0000313" key="8">
    <source>
        <dbReference type="Proteomes" id="UP000248916"/>
    </source>
</evidence>
<dbReference type="PANTHER" id="PTHR21716">
    <property type="entry name" value="TRANSMEMBRANE PROTEIN"/>
    <property type="match status" value="1"/>
</dbReference>
<keyword evidence="4 6" id="KW-1133">Transmembrane helix</keyword>
<comment type="subcellular location">
    <subcellularLocation>
        <location evidence="1">Membrane</location>
        <topology evidence="1">Multi-pass membrane protein</topology>
    </subcellularLocation>
</comment>
<dbReference type="Pfam" id="PF01594">
    <property type="entry name" value="AI-2E_transport"/>
    <property type="match status" value="1"/>
</dbReference>
<evidence type="ECO:0000256" key="5">
    <source>
        <dbReference type="ARBA" id="ARBA00023136"/>
    </source>
</evidence>
<evidence type="ECO:0000256" key="2">
    <source>
        <dbReference type="ARBA" id="ARBA00009773"/>
    </source>
</evidence>
<evidence type="ECO:0000256" key="3">
    <source>
        <dbReference type="ARBA" id="ARBA00022692"/>
    </source>
</evidence>
<feature type="transmembrane region" description="Helical" evidence="6">
    <location>
        <begin position="290"/>
        <end position="314"/>
    </location>
</feature>
<sequence>MRDTAPLAPVDPQRDVEADFRETQLTELRRIRFGVTMLVLLAAAMACYFARDMVLPLILGVMLALTLSPVVRVLQRRGIPSPISAVVLILSLGIGTGVASYAMSGPVSEWLTSLPQMRQQIEGKLDTIFESVEKVQEASKQVEEITDSSGEAMRVQIEQPGFLNSALSNAATVGATIAVALVMALFVLAAGDMFTVKIIESFPKMSDKKRALKIVYGVERAISRYLLTITLINAALGGVIFLMMWAIGLPYAYIWGVVAFAFNFLPFIGAVAGIFLVGAFALLSFDTLSYALLAPALYMAATSLEGQIITPAIVGRRLELNTVSVFVTVVFWGWLWGIAGALMAVPFLVIVKVICDHIPAMQTLGNFLGSSTIKVEVEPEPKSDEAVA</sequence>
<comment type="similarity">
    <text evidence="2">Belongs to the autoinducer-2 exporter (AI-2E) (TC 2.A.86) family.</text>
</comment>
<keyword evidence="5 6" id="KW-0472">Membrane</keyword>
<evidence type="ECO:0000256" key="6">
    <source>
        <dbReference type="SAM" id="Phobius"/>
    </source>
</evidence>
<protein>
    <submittedName>
        <fullName evidence="7">Putative PurR-regulated permease PerM</fullName>
    </submittedName>
</protein>
<name>A0A2W7NHY8_9RHOB</name>
<dbReference type="Proteomes" id="UP000248916">
    <property type="component" value="Unassembled WGS sequence"/>
</dbReference>
<keyword evidence="3 6" id="KW-0812">Transmembrane</keyword>
<dbReference type="AlphaFoldDB" id="A0A2W7NHY8"/>
<feature type="transmembrane region" description="Helical" evidence="6">
    <location>
        <begin position="334"/>
        <end position="355"/>
    </location>
</feature>
<feature type="transmembrane region" description="Helical" evidence="6">
    <location>
        <begin position="31"/>
        <end position="51"/>
    </location>
</feature>